<comment type="caution">
    <text evidence="1">The sequence shown here is derived from an EMBL/GenBank/DDBJ whole genome shotgun (WGS) entry which is preliminary data.</text>
</comment>
<reference evidence="1" key="1">
    <citation type="journal article" date="2020" name="bioRxiv">
        <title>Whole genome comparisons of ergot fungi reveals the divergence and evolution of species within the genus Claviceps are the result of varying mechanisms driving genome evolution and host range expansion.</title>
        <authorList>
            <person name="Wyka S.A."/>
            <person name="Mondo S.J."/>
            <person name="Liu M."/>
            <person name="Dettman J."/>
            <person name="Nalam V."/>
            <person name="Broders K.D."/>
        </authorList>
    </citation>
    <scope>NUCLEOTIDE SEQUENCE</scope>
    <source>
        <strain evidence="1">CCC 602</strain>
    </source>
</reference>
<dbReference type="EMBL" id="SRPW01002824">
    <property type="protein sequence ID" value="KAG5990214.1"/>
    <property type="molecule type" value="Genomic_DNA"/>
</dbReference>
<proteinExistence type="predicted"/>
<accession>A0A9P7SUT2</accession>
<evidence type="ECO:0000313" key="2">
    <source>
        <dbReference type="Proteomes" id="UP000748025"/>
    </source>
</evidence>
<organism evidence="1 2">
    <name type="scientific">Claviceps pusilla</name>
    <dbReference type="NCBI Taxonomy" id="123648"/>
    <lineage>
        <taxon>Eukaryota</taxon>
        <taxon>Fungi</taxon>
        <taxon>Dikarya</taxon>
        <taxon>Ascomycota</taxon>
        <taxon>Pezizomycotina</taxon>
        <taxon>Sordariomycetes</taxon>
        <taxon>Hypocreomycetidae</taxon>
        <taxon>Hypocreales</taxon>
        <taxon>Clavicipitaceae</taxon>
        <taxon>Claviceps</taxon>
    </lineage>
</organism>
<sequence>MLPFQLLRRAERAVSPPSDPILHHPAVDYHVRYAADSVFRDDLLGHHYAPGTEA</sequence>
<keyword evidence="2" id="KW-1185">Reference proteome</keyword>
<feature type="non-terminal residue" evidence="1">
    <location>
        <position position="1"/>
    </location>
</feature>
<protein>
    <submittedName>
        <fullName evidence="1">Uncharacterized protein</fullName>
    </submittedName>
</protein>
<dbReference type="AlphaFoldDB" id="A0A9P7SUT2"/>
<gene>
    <name evidence="1" type="ORF">E4U43_004335</name>
</gene>
<name>A0A9P7SUT2_9HYPO</name>
<evidence type="ECO:0000313" key="1">
    <source>
        <dbReference type="EMBL" id="KAG5990214.1"/>
    </source>
</evidence>
<dbReference type="Proteomes" id="UP000748025">
    <property type="component" value="Unassembled WGS sequence"/>
</dbReference>